<name>A0A448X6W5_9PLAT</name>
<comment type="caution">
    <text evidence="3">The sequence shown here is derived from an EMBL/GenBank/DDBJ whole genome shotgun (WGS) entry which is preliminary data.</text>
</comment>
<keyword evidence="2" id="KW-0175">Coiled coil</keyword>
<gene>
    <name evidence="3" type="ORF">PXEA_LOCUS23013</name>
</gene>
<feature type="coiled-coil region" evidence="2">
    <location>
        <begin position="353"/>
        <end position="387"/>
    </location>
</feature>
<reference evidence="3" key="1">
    <citation type="submission" date="2018-11" db="EMBL/GenBank/DDBJ databases">
        <authorList>
            <consortium name="Pathogen Informatics"/>
        </authorList>
    </citation>
    <scope>NUCLEOTIDE SEQUENCE</scope>
</reference>
<dbReference type="CDD" id="cd00176">
    <property type="entry name" value="SPEC"/>
    <property type="match status" value="2"/>
</dbReference>
<protein>
    <submittedName>
        <fullName evidence="3">Uncharacterized protein</fullName>
    </submittedName>
</protein>
<dbReference type="Pfam" id="PF00435">
    <property type="entry name" value="Spectrin"/>
    <property type="match status" value="4"/>
</dbReference>
<dbReference type="OrthoDB" id="5865767at2759"/>
<dbReference type="SUPFAM" id="SSF46966">
    <property type="entry name" value="Spectrin repeat"/>
    <property type="match status" value="3"/>
</dbReference>
<organism evidence="3 4">
    <name type="scientific">Protopolystoma xenopodis</name>
    <dbReference type="NCBI Taxonomy" id="117903"/>
    <lineage>
        <taxon>Eukaryota</taxon>
        <taxon>Metazoa</taxon>
        <taxon>Spiralia</taxon>
        <taxon>Lophotrochozoa</taxon>
        <taxon>Platyhelminthes</taxon>
        <taxon>Monogenea</taxon>
        <taxon>Polyopisthocotylea</taxon>
        <taxon>Polystomatidea</taxon>
        <taxon>Polystomatidae</taxon>
        <taxon>Protopolystoma</taxon>
    </lineage>
</organism>
<sequence length="393" mass="45203">MWQFFWDMEDEKEWIKEQSQLMSSPDLGHDLSSVERLLRKHRALEEECNARQVLFEGDLTTGKKLITENIFGKEQVQIRINEMNHLWAQLVELTAERRQRLLEYQEVMQLMADCDDASAWLSEQQRIVSNEDVGTKLAATESLIKKHQEVMDSLDGYTETVGQLRQQAGKVSDFPDGDAVAITNRLHTVEEHYAQVQALAKLRESRLLDARSMYKLFDSSDTVRTWITEKEKLLTTLVPSDEIEELEVIRHRFECFEKEMASNAEKVGSVNKLSAGLLSTDRPDAPLIVSQQDTLNATWNDLADQVDKQKKRLDVAYKYNQYLIECNESANWIKEKAKLVESTDELGNDLDGIMQLQRRLGSLQHDLQAIEAKLKDMDNQAAELIEVKPESAE</sequence>
<feature type="non-terminal residue" evidence="3">
    <location>
        <position position="393"/>
    </location>
</feature>
<dbReference type="InterPro" id="IPR018159">
    <property type="entry name" value="Spectrin/alpha-actinin"/>
</dbReference>
<evidence type="ECO:0000256" key="1">
    <source>
        <dbReference type="ARBA" id="ARBA00022737"/>
    </source>
</evidence>
<dbReference type="Proteomes" id="UP000784294">
    <property type="component" value="Unassembled WGS sequence"/>
</dbReference>
<dbReference type="Gene3D" id="1.20.58.60">
    <property type="match status" value="4"/>
</dbReference>
<proteinExistence type="predicted"/>
<evidence type="ECO:0000313" key="4">
    <source>
        <dbReference type="Proteomes" id="UP000784294"/>
    </source>
</evidence>
<accession>A0A448X6W5</accession>
<evidence type="ECO:0000256" key="2">
    <source>
        <dbReference type="SAM" id="Coils"/>
    </source>
</evidence>
<dbReference type="InterPro" id="IPR002017">
    <property type="entry name" value="Spectrin_repeat"/>
</dbReference>
<keyword evidence="1" id="KW-0677">Repeat</keyword>
<dbReference type="PANTHER" id="PTHR11915">
    <property type="entry name" value="SPECTRIN/FILAMIN RELATED CYTOSKELETAL PROTEIN"/>
    <property type="match status" value="1"/>
</dbReference>
<evidence type="ECO:0000313" key="3">
    <source>
        <dbReference type="EMBL" id="VEL29573.1"/>
    </source>
</evidence>
<keyword evidence="4" id="KW-1185">Reference proteome</keyword>
<dbReference type="SMART" id="SM00150">
    <property type="entry name" value="SPEC"/>
    <property type="match status" value="4"/>
</dbReference>
<dbReference type="AlphaFoldDB" id="A0A448X6W5"/>
<dbReference type="EMBL" id="CAAALY010104343">
    <property type="protein sequence ID" value="VEL29573.1"/>
    <property type="molecule type" value="Genomic_DNA"/>
</dbReference>